<dbReference type="Proteomes" id="UP001515480">
    <property type="component" value="Unassembled WGS sequence"/>
</dbReference>
<dbReference type="Gene3D" id="3.60.40.10">
    <property type="entry name" value="PPM-type phosphatase domain"/>
    <property type="match status" value="1"/>
</dbReference>
<evidence type="ECO:0000259" key="2">
    <source>
        <dbReference type="PROSITE" id="PS51746"/>
    </source>
</evidence>
<feature type="compositionally biased region" description="Basic residues" evidence="1">
    <location>
        <begin position="93"/>
        <end position="113"/>
    </location>
</feature>
<keyword evidence="4" id="KW-1185">Reference proteome</keyword>
<evidence type="ECO:0000313" key="3">
    <source>
        <dbReference type="EMBL" id="KAL1525349.1"/>
    </source>
</evidence>
<feature type="region of interest" description="Disordered" evidence="1">
    <location>
        <begin position="252"/>
        <end position="276"/>
    </location>
</feature>
<dbReference type="InterPro" id="IPR036457">
    <property type="entry name" value="PPM-type-like_dom_sf"/>
</dbReference>
<name>A0AB34JUF8_PRYPA</name>
<evidence type="ECO:0000313" key="4">
    <source>
        <dbReference type="Proteomes" id="UP001515480"/>
    </source>
</evidence>
<dbReference type="SUPFAM" id="SSF81606">
    <property type="entry name" value="PP2C-like"/>
    <property type="match status" value="1"/>
</dbReference>
<dbReference type="CDD" id="cd00143">
    <property type="entry name" value="PP2Cc"/>
    <property type="match status" value="1"/>
</dbReference>
<evidence type="ECO:0000256" key="1">
    <source>
        <dbReference type="SAM" id="MobiDB-lite"/>
    </source>
</evidence>
<feature type="compositionally biased region" description="Basic and acidic residues" evidence="1">
    <location>
        <begin position="1"/>
        <end position="19"/>
    </location>
</feature>
<dbReference type="GO" id="GO:0004722">
    <property type="term" value="F:protein serine/threonine phosphatase activity"/>
    <property type="evidence" value="ECO:0007669"/>
    <property type="project" value="InterPro"/>
</dbReference>
<dbReference type="PANTHER" id="PTHR47992">
    <property type="entry name" value="PROTEIN PHOSPHATASE"/>
    <property type="match status" value="1"/>
</dbReference>
<protein>
    <recommendedName>
        <fullName evidence="2">PPM-type phosphatase domain-containing protein</fullName>
    </recommendedName>
</protein>
<dbReference type="PROSITE" id="PS51746">
    <property type="entry name" value="PPM_2"/>
    <property type="match status" value="1"/>
</dbReference>
<reference evidence="3 4" key="1">
    <citation type="journal article" date="2024" name="Science">
        <title>Giant polyketide synthase enzymes in the biosynthesis of giant marine polyether toxins.</title>
        <authorList>
            <person name="Fallon T.R."/>
            <person name="Shende V.V."/>
            <person name="Wierzbicki I.H."/>
            <person name="Pendleton A.L."/>
            <person name="Watervoot N.F."/>
            <person name="Auber R.P."/>
            <person name="Gonzalez D.J."/>
            <person name="Wisecaver J.H."/>
            <person name="Moore B.S."/>
        </authorList>
    </citation>
    <scope>NUCLEOTIDE SEQUENCE [LARGE SCALE GENOMIC DNA]</scope>
    <source>
        <strain evidence="3 4">12B1</strain>
    </source>
</reference>
<dbReference type="SMART" id="SM00332">
    <property type="entry name" value="PP2Cc"/>
    <property type="match status" value="1"/>
</dbReference>
<sequence length="626" mass="70419">MPRRDRSNSRSPVRRDRSCSRSPLRRQRSSSRSPARRRSPRRSYSSGRRDDRGRQRDRSRRSRSSDRRRRHSPSRSRSPVIDEFGRERVSPSRYRRRSPTQSRSPRREKKKRESKVDSEADKEKQREREYKKSLWPPGSDLSLYTYDPALYWHVTTDKVWWYRPDLTLWYDSRSGAYFSYDSAISDYVAIETDVATHALAHGLNVSPEAVYERQKKADQEATNAALLASQVAVLPSVPETVDTAVPQSDARTMEELGSPAAAQQNEASLPRNDEAEDAQEHIVDAEDMVAMQIRAHTESWQGKKDTQEDRYFQHVRMGKLGTAFGVFDGHGGVQSAEYAVKHLPNNIIRCFQKHAASTRRDSGLDTKRLLGAMEEAFPLTDAELLHFARRKGFKDGTTALFLLIAGTELDNLTLFTAHVGDCRAVLCRGGHAVRLTQDHRPDRKDEQKRIKDAGGGVFQVSGIWRCTTGWGAARALDARTAFKESDNHLYLSCSRTFGDPDLKANADRPILSNQPDLGCQRLTADDLFVVLACDGVWDVLDDQTVVDIVLEHWGDPAAAASSVVRKALSTGSGDNLTAQVVTFGWKNSLGTEIAMARAEQKQQALAEADKPKEKVVVDEGDLDMFS</sequence>
<feature type="compositionally biased region" description="Basic and acidic residues" evidence="1">
    <location>
        <begin position="47"/>
        <end position="56"/>
    </location>
</feature>
<dbReference type="InterPro" id="IPR015655">
    <property type="entry name" value="PP2C"/>
</dbReference>
<dbReference type="AlphaFoldDB" id="A0AB34JUF8"/>
<proteinExistence type="predicted"/>
<feature type="compositionally biased region" description="Basic residues" evidence="1">
    <location>
        <begin position="57"/>
        <end position="74"/>
    </location>
</feature>
<organism evidence="3 4">
    <name type="scientific">Prymnesium parvum</name>
    <name type="common">Toxic golden alga</name>
    <dbReference type="NCBI Taxonomy" id="97485"/>
    <lineage>
        <taxon>Eukaryota</taxon>
        <taxon>Haptista</taxon>
        <taxon>Haptophyta</taxon>
        <taxon>Prymnesiophyceae</taxon>
        <taxon>Prymnesiales</taxon>
        <taxon>Prymnesiaceae</taxon>
        <taxon>Prymnesium</taxon>
    </lineage>
</organism>
<accession>A0AB34JUF8</accession>
<feature type="compositionally biased region" description="Basic residues" evidence="1">
    <location>
        <begin position="23"/>
        <end position="41"/>
    </location>
</feature>
<feature type="region of interest" description="Disordered" evidence="1">
    <location>
        <begin position="1"/>
        <end position="131"/>
    </location>
</feature>
<feature type="domain" description="PPM-type phosphatase" evidence="2">
    <location>
        <begin position="294"/>
        <end position="583"/>
    </location>
</feature>
<dbReference type="EMBL" id="JBGBPQ010000004">
    <property type="protein sequence ID" value="KAL1525349.1"/>
    <property type="molecule type" value="Genomic_DNA"/>
</dbReference>
<feature type="compositionally biased region" description="Basic and acidic residues" evidence="1">
    <location>
        <begin position="114"/>
        <end position="131"/>
    </location>
</feature>
<gene>
    <name evidence="3" type="ORF">AB1Y20_020209</name>
</gene>
<dbReference type="Pfam" id="PF00481">
    <property type="entry name" value="PP2C"/>
    <property type="match status" value="1"/>
</dbReference>
<comment type="caution">
    <text evidence="3">The sequence shown here is derived from an EMBL/GenBank/DDBJ whole genome shotgun (WGS) entry which is preliminary data.</text>
</comment>
<dbReference type="InterPro" id="IPR001932">
    <property type="entry name" value="PPM-type_phosphatase-like_dom"/>
</dbReference>